<organism evidence="3">
    <name type="scientific">Arabidopsis lyrata subsp. lyrata</name>
    <name type="common">Lyre-leaved rock-cress</name>
    <dbReference type="NCBI Taxonomy" id="81972"/>
    <lineage>
        <taxon>Eukaryota</taxon>
        <taxon>Viridiplantae</taxon>
        <taxon>Streptophyta</taxon>
        <taxon>Embryophyta</taxon>
        <taxon>Tracheophyta</taxon>
        <taxon>Spermatophyta</taxon>
        <taxon>Magnoliopsida</taxon>
        <taxon>eudicotyledons</taxon>
        <taxon>Gunneridae</taxon>
        <taxon>Pentapetalae</taxon>
        <taxon>rosids</taxon>
        <taxon>malvids</taxon>
        <taxon>Brassicales</taxon>
        <taxon>Brassicaceae</taxon>
        <taxon>Camelineae</taxon>
        <taxon>Arabidopsis</taxon>
    </lineage>
</organism>
<dbReference type="HOGENOM" id="CLU_023149_2_0_1"/>
<name>D7MTJ1_ARALL</name>
<dbReference type="InterPro" id="IPR005174">
    <property type="entry name" value="KIB1-4_b-propeller"/>
</dbReference>
<proteinExistence type="predicted"/>
<evidence type="ECO:0000259" key="1">
    <source>
        <dbReference type="Pfam" id="PF03478"/>
    </source>
</evidence>
<accession>D7MTJ1</accession>
<dbReference type="Pfam" id="PF03478">
    <property type="entry name" value="Beta-prop_KIB1-4"/>
    <property type="match status" value="1"/>
</dbReference>
<dbReference type="PANTHER" id="PTHR44259">
    <property type="entry name" value="OS07G0183000 PROTEIN-RELATED"/>
    <property type="match status" value="1"/>
</dbReference>
<dbReference type="Gramene" id="scaffold_801870.1">
    <property type="protein sequence ID" value="scaffold_801870.1"/>
    <property type="gene ID" value="scaffold_801870.1"/>
</dbReference>
<evidence type="ECO:0000313" key="2">
    <source>
        <dbReference type="EMBL" id="EFH42251.1"/>
    </source>
</evidence>
<dbReference type="InterPro" id="IPR050942">
    <property type="entry name" value="F-box_BR-signaling"/>
</dbReference>
<dbReference type="Proteomes" id="UP000008694">
    <property type="component" value="Unassembled WGS sequence"/>
</dbReference>
<sequence>MKSRPYGCYEFRTNQVSKTVRVWGCFLDNNVSAFQSSRKSLCKLLLVVINKIYKCFAVFPYDDFSSSFHKQSQVEEESDHKDARFFSSSPKKQTPYMVLEGDKVGESSEAENIIMSFKLFDLSKEEIIQVIHKSFPKLLYEESRVIGSSRGWIAFMSKHDGTVHLSDVFNLGSLRVITLPPLPDPMYHPSTAIINVSLSYPPDQEDDYAMYIKFLCSEIYYCRPNHHSQWVLCDSNEIHTTASDIVYSPRNQMLFLVIMGASFLLSFDLNMNRKYTRLHLRNIPKMPQSEWELLAMCIKREHLVESPGGRIFVVKYVETYDQGDKDIIFNKTKRFMVFKLNTKAKDGEIAAYYTEDIGDLCIFFGNNETLCLEASKYHGLKPNYIYYVGYGLGVYDIGSQILHHFTSSMPLNWPLYLVPSLI</sequence>
<reference evidence="3" key="1">
    <citation type="journal article" date="2011" name="Nat. Genet.">
        <title>The Arabidopsis lyrata genome sequence and the basis of rapid genome size change.</title>
        <authorList>
            <person name="Hu T.T."/>
            <person name="Pattyn P."/>
            <person name="Bakker E.G."/>
            <person name="Cao J."/>
            <person name="Cheng J.-F."/>
            <person name="Clark R.M."/>
            <person name="Fahlgren N."/>
            <person name="Fawcett J.A."/>
            <person name="Grimwood J."/>
            <person name="Gundlach H."/>
            <person name="Haberer G."/>
            <person name="Hollister J.D."/>
            <person name="Ossowski S."/>
            <person name="Ottilar R.P."/>
            <person name="Salamov A.A."/>
            <person name="Schneeberger K."/>
            <person name="Spannagl M."/>
            <person name="Wang X."/>
            <person name="Yang L."/>
            <person name="Nasrallah M.E."/>
            <person name="Bergelson J."/>
            <person name="Carrington J.C."/>
            <person name="Gaut B.S."/>
            <person name="Schmutz J."/>
            <person name="Mayer K.F.X."/>
            <person name="Van de Peer Y."/>
            <person name="Grigoriev I.V."/>
            <person name="Nordborg M."/>
            <person name="Weigel D."/>
            <person name="Guo Y.-L."/>
        </authorList>
    </citation>
    <scope>NUCLEOTIDE SEQUENCE [LARGE SCALE GENOMIC DNA]</scope>
    <source>
        <strain evidence="3">cv. MN47</strain>
    </source>
</reference>
<dbReference type="EMBL" id="GL348720">
    <property type="protein sequence ID" value="EFH42251.1"/>
    <property type="molecule type" value="Genomic_DNA"/>
</dbReference>
<keyword evidence="3" id="KW-1185">Reference proteome</keyword>
<dbReference type="AlphaFoldDB" id="D7MTJ1"/>
<protein>
    <recommendedName>
        <fullName evidence="1">KIB1-4 beta-propeller domain-containing protein</fullName>
    </recommendedName>
</protein>
<feature type="domain" description="KIB1-4 beta-propeller" evidence="1">
    <location>
        <begin position="131"/>
        <end position="396"/>
    </location>
</feature>
<dbReference type="PANTHER" id="PTHR44259:SF93">
    <property type="entry name" value="PROTEIN, PUTATIVE (DUF295)-RELATED"/>
    <property type="match status" value="1"/>
</dbReference>
<gene>
    <name evidence="2" type="ORF">ARALYDRAFT_918470</name>
</gene>
<evidence type="ECO:0000313" key="3">
    <source>
        <dbReference type="Proteomes" id="UP000008694"/>
    </source>
</evidence>